<dbReference type="EMBL" id="MFJN01000002">
    <property type="protein sequence ID" value="OGG22435.1"/>
    <property type="molecule type" value="Genomic_DNA"/>
</dbReference>
<evidence type="ECO:0000313" key="2">
    <source>
        <dbReference type="Proteomes" id="UP000177092"/>
    </source>
</evidence>
<dbReference type="AlphaFoldDB" id="A0A1F6ACL9"/>
<name>A0A1F6ACL9_9BACT</name>
<sequence>MATYLELAKNDGVKIGDSISFPTREKPGERHTSVIVGPRTFPKSEEVFLAPPIPGEGTALYNPATGQLDRRGVYDRNTGVWTLGPAAEGEIVVQTIHGGYVLFERA</sequence>
<dbReference type="Proteomes" id="UP000177092">
    <property type="component" value="Unassembled WGS sequence"/>
</dbReference>
<organism evidence="1 2">
    <name type="scientific">Candidatus Gottesmanbacteria bacterium RIFCSPHIGHO2_02_FULL_40_13</name>
    <dbReference type="NCBI Taxonomy" id="1798384"/>
    <lineage>
        <taxon>Bacteria</taxon>
        <taxon>Candidatus Gottesmaniibacteriota</taxon>
    </lineage>
</organism>
<comment type="caution">
    <text evidence="1">The sequence shown here is derived from an EMBL/GenBank/DDBJ whole genome shotgun (WGS) entry which is preliminary data.</text>
</comment>
<reference evidence="1 2" key="1">
    <citation type="journal article" date="2016" name="Nat. Commun.">
        <title>Thousands of microbial genomes shed light on interconnected biogeochemical processes in an aquifer system.</title>
        <authorList>
            <person name="Anantharaman K."/>
            <person name="Brown C.T."/>
            <person name="Hug L.A."/>
            <person name="Sharon I."/>
            <person name="Castelle C.J."/>
            <person name="Probst A.J."/>
            <person name="Thomas B.C."/>
            <person name="Singh A."/>
            <person name="Wilkins M.J."/>
            <person name="Karaoz U."/>
            <person name="Brodie E.L."/>
            <person name="Williams K.H."/>
            <person name="Hubbard S.S."/>
            <person name="Banfield J.F."/>
        </authorList>
    </citation>
    <scope>NUCLEOTIDE SEQUENCE [LARGE SCALE GENOMIC DNA]</scope>
</reference>
<accession>A0A1F6ACL9</accession>
<gene>
    <name evidence="1" type="ORF">A3D03_03780</name>
</gene>
<proteinExistence type="predicted"/>
<protein>
    <submittedName>
        <fullName evidence="1">Uncharacterized protein</fullName>
    </submittedName>
</protein>
<evidence type="ECO:0000313" key="1">
    <source>
        <dbReference type="EMBL" id="OGG22435.1"/>
    </source>
</evidence>